<proteinExistence type="predicted"/>
<sequence length="382" mass="40487">MKLAGAALPAFLSLLPTLTFASPLPTSISRRIPVSFLNDVLIFDSPSFQDPADPSQSIASVEAFVFLKQLDLSGLTGALADALDGLGISVGDDINTALERLKLFAAVGVPGITATVNVDGCSEAPGLSKTSLGDLGLTTSYVSLGNCASQAVNGAAQAALTVENDDFSSAKIFPSGPDGFGVISDIDDTIKISNVLDKIKLVQTTLFDDPTPVTGMPEVYASLAQSLNSPQFIYVSGSPYQLYPFLRDFVDTEFSASTGPIFLRNITLLNPANLIDAVAADGDATLDYKVNQITRIQQMYPKKSFLAIGDSTEKDPEVYAKVFNTFGGDFIRCIWIHVVDGADNGEDRFNAAFEGIPQEKIRLFTNDQIASLADVDVAGGQC</sequence>
<evidence type="ECO:0000256" key="1">
    <source>
        <dbReference type="SAM" id="SignalP"/>
    </source>
</evidence>
<dbReference type="InterPro" id="IPR052935">
    <property type="entry name" value="Mg2+_PAP"/>
</dbReference>
<dbReference type="PANTHER" id="PTHR28208">
    <property type="entry name" value="PHOSPHATIDATE PHOSPHATASE APP1"/>
    <property type="match status" value="1"/>
</dbReference>
<evidence type="ECO:0000259" key="2">
    <source>
        <dbReference type="Pfam" id="PF09949"/>
    </source>
</evidence>
<evidence type="ECO:0000313" key="3">
    <source>
        <dbReference type="EMBL" id="KAK7448851.1"/>
    </source>
</evidence>
<reference evidence="3 4" key="1">
    <citation type="submission" date="2024-01" db="EMBL/GenBank/DDBJ databases">
        <title>A draft genome for the cacao thread blight pathogen Marasmiellus scandens.</title>
        <authorList>
            <person name="Baruah I.K."/>
            <person name="Leung J."/>
            <person name="Bukari Y."/>
            <person name="Amoako-Attah I."/>
            <person name="Meinhardt L.W."/>
            <person name="Bailey B.A."/>
            <person name="Cohen S.P."/>
        </authorList>
    </citation>
    <scope>NUCLEOTIDE SEQUENCE [LARGE SCALE GENOMIC DNA]</scope>
    <source>
        <strain evidence="3 4">GH-19</strain>
    </source>
</reference>
<keyword evidence="1" id="KW-0732">Signal</keyword>
<dbReference type="Proteomes" id="UP001498398">
    <property type="component" value="Unassembled WGS sequence"/>
</dbReference>
<dbReference type="PANTHER" id="PTHR28208:SF1">
    <property type="entry name" value="FILAMENT ORGANIZATION PROTEIN APP1-LIKE, PUTATIVE (AFU_ORTHOLOGUE AFUA_1G06650)-RELATED"/>
    <property type="match status" value="1"/>
</dbReference>
<accession>A0ABR1J369</accession>
<dbReference type="EMBL" id="JBANRG010000037">
    <property type="protein sequence ID" value="KAK7448851.1"/>
    <property type="molecule type" value="Genomic_DNA"/>
</dbReference>
<protein>
    <recommendedName>
        <fullName evidence="2">Phosphatidate phosphatase APP1 catalytic domain-containing protein</fullName>
    </recommendedName>
</protein>
<comment type="caution">
    <text evidence="3">The sequence shown here is derived from an EMBL/GenBank/DDBJ whole genome shotgun (WGS) entry which is preliminary data.</text>
</comment>
<evidence type="ECO:0000313" key="4">
    <source>
        <dbReference type="Proteomes" id="UP001498398"/>
    </source>
</evidence>
<name>A0ABR1J369_9AGAR</name>
<feature type="chain" id="PRO_5047444281" description="Phosphatidate phosphatase APP1 catalytic domain-containing protein" evidence="1">
    <location>
        <begin position="22"/>
        <end position="382"/>
    </location>
</feature>
<gene>
    <name evidence="3" type="ORF">VKT23_013580</name>
</gene>
<organism evidence="3 4">
    <name type="scientific">Marasmiellus scandens</name>
    <dbReference type="NCBI Taxonomy" id="2682957"/>
    <lineage>
        <taxon>Eukaryota</taxon>
        <taxon>Fungi</taxon>
        <taxon>Dikarya</taxon>
        <taxon>Basidiomycota</taxon>
        <taxon>Agaricomycotina</taxon>
        <taxon>Agaricomycetes</taxon>
        <taxon>Agaricomycetidae</taxon>
        <taxon>Agaricales</taxon>
        <taxon>Marasmiineae</taxon>
        <taxon>Omphalotaceae</taxon>
        <taxon>Marasmiellus</taxon>
    </lineage>
</organism>
<dbReference type="InterPro" id="IPR019236">
    <property type="entry name" value="APP1_cat"/>
</dbReference>
<dbReference type="Pfam" id="PF09949">
    <property type="entry name" value="APP1_cat"/>
    <property type="match status" value="1"/>
</dbReference>
<feature type="domain" description="Phosphatidate phosphatase APP1 catalytic" evidence="2">
    <location>
        <begin position="180"/>
        <end position="336"/>
    </location>
</feature>
<keyword evidence="4" id="KW-1185">Reference proteome</keyword>
<feature type="signal peptide" evidence="1">
    <location>
        <begin position="1"/>
        <end position="21"/>
    </location>
</feature>